<accession>A0AAV5N7A0</accession>
<evidence type="ECO:0000313" key="2">
    <source>
        <dbReference type="Proteomes" id="UP001058124"/>
    </source>
</evidence>
<proteinExistence type="predicted"/>
<sequence length="172" mass="20273">MAKKFQALIPALFPEEEAQFWQRLFDSAPLSIFISQLILVFREEQRYLPREAAPLFEEAARCSHLDAAYREITPEYRIERCEFSPCPHPSKELKEAGYRHLQEREREEDRAIPFEEYDIEVFLDEEADVARLDFLPKIPPGLSWMDIGMGGPGMTIYITLTQHDLIQYWGYR</sequence>
<name>A0AAV5N7A0_9GAMM</name>
<dbReference type="AlphaFoldDB" id="A0AAV5N7A0"/>
<reference evidence="1" key="1">
    <citation type="submission" date="2022-06" db="EMBL/GenBank/DDBJ databases">
        <title>Draft genome sequences of Leminorella grimontii str. JCM5902.</title>
        <authorList>
            <person name="Wakabayashi Y."/>
            <person name="Kojima K."/>
        </authorList>
    </citation>
    <scope>NUCLEOTIDE SEQUENCE</scope>
    <source>
        <strain evidence="1">JCM 5902</strain>
    </source>
</reference>
<organism evidence="1 2">
    <name type="scientific">Leminorella grimontii</name>
    <dbReference type="NCBI Taxonomy" id="82981"/>
    <lineage>
        <taxon>Bacteria</taxon>
        <taxon>Pseudomonadati</taxon>
        <taxon>Pseudomonadota</taxon>
        <taxon>Gammaproteobacteria</taxon>
        <taxon>Enterobacterales</taxon>
        <taxon>Budviciaceae</taxon>
        <taxon>Leminorella</taxon>
    </lineage>
</organism>
<comment type="caution">
    <text evidence="1">The sequence shown here is derived from an EMBL/GenBank/DDBJ whole genome shotgun (WGS) entry which is preliminary data.</text>
</comment>
<dbReference type="EMBL" id="BRLH01000009">
    <property type="protein sequence ID" value="GKX56834.1"/>
    <property type="molecule type" value="Genomic_DNA"/>
</dbReference>
<dbReference type="Proteomes" id="UP001058124">
    <property type="component" value="Unassembled WGS sequence"/>
</dbReference>
<evidence type="ECO:0000313" key="1">
    <source>
        <dbReference type="EMBL" id="GKX56834.1"/>
    </source>
</evidence>
<dbReference type="RefSeq" id="WP_027274959.1">
    <property type="nucleotide sequence ID" value="NZ_BRLH01000009.1"/>
</dbReference>
<evidence type="ECO:0008006" key="3">
    <source>
        <dbReference type="Google" id="ProtNLM"/>
    </source>
</evidence>
<gene>
    <name evidence="1" type="ORF">SOASR030_29460</name>
</gene>
<protein>
    <recommendedName>
        <fullName evidence="3">DUF1963 domain-containing protein</fullName>
    </recommendedName>
</protein>
<keyword evidence="2" id="KW-1185">Reference proteome</keyword>